<name>A0A9W6JJL3_9HYPH</name>
<reference evidence="1" key="1">
    <citation type="journal article" date="2014" name="Int. J. Syst. Evol. Microbiol.">
        <title>Complete genome sequence of Corynebacterium casei LMG S-19264T (=DSM 44701T), isolated from a smear-ripened cheese.</title>
        <authorList>
            <consortium name="US DOE Joint Genome Institute (JGI-PGF)"/>
            <person name="Walter F."/>
            <person name="Albersmeier A."/>
            <person name="Kalinowski J."/>
            <person name="Ruckert C."/>
        </authorList>
    </citation>
    <scope>NUCLEOTIDE SEQUENCE</scope>
    <source>
        <strain evidence="1">VKM B-2555</strain>
    </source>
</reference>
<protein>
    <recommendedName>
        <fullName evidence="3">DUF2218 domain-containing protein</fullName>
    </recommendedName>
</protein>
<dbReference type="Pfam" id="PF09981">
    <property type="entry name" value="DUF2218"/>
    <property type="match status" value="1"/>
</dbReference>
<sequence>MHLCKVRALARGPFPADCSTSPRSKENAMTVTASARTPTVNAARYLAQLCSHWSHKLTVEKDGDQARIVLLNDAVVRLAASPDALDIVIDAGSPDDLEAAKDVVVRHVDRFGFREAPLSYPWR</sequence>
<evidence type="ECO:0008006" key="3">
    <source>
        <dbReference type="Google" id="ProtNLM"/>
    </source>
</evidence>
<accession>A0A9W6JJL3</accession>
<dbReference type="AlphaFoldDB" id="A0A9W6JJL3"/>
<proteinExistence type="predicted"/>
<dbReference type="Gene3D" id="3.30.310.50">
    <property type="entry name" value="Alpha-D-phosphohexomutase, C-terminal domain"/>
    <property type="match status" value="1"/>
</dbReference>
<dbReference type="EMBL" id="BSFK01000016">
    <property type="protein sequence ID" value="GLK77601.1"/>
    <property type="molecule type" value="Genomic_DNA"/>
</dbReference>
<evidence type="ECO:0000313" key="1">
    <source>
        <dbReference type="EMBL" id="GLK77601.1"/>
    </source>
</evidence>
<evidence type="ECO:0000313" key="2">
    <source>
        <dbReference type="Proteomes" id="UP001143364"/>
    </source>
</evidence>
<reference evidence="1" key="2">
    <citation type="submission" date="2023-01" db="EMBL/GenBank/DDBJ databases">
        <authorList>
            <person name="Sun Q."/>
            <person name="Evtushenko L."/>
        </authorList>
    </citation>
    <scope>NUCLEOTIDE SEQUENCE</scope>
    <source>
        <strain evidence="1">VKM B-2555</strain>
    </source>
</reference>
<dbReference type="Proteomes" id="UP001143364">
    <property type="component" value="Unassembled WGS sequence"/>
</dbReference>
<gene>
    <name evidence="1" type="ORF">GCM10008171_28550</name>
</gene>
<comment type="caution">
    <text evidence="1">The sequence shown here is derived from an EMBL/GenBank/DDBJ whole genome shotgun (WGS) entry which is preliminary data.</text>
</comment>
<organism evidence="1 2">
    <name type="scientific">Methylopila jiangsuensis</name>
    <dbReference type="NCBI Taxonomy" id="586230"/>
    <lineage>
        <taxon>Bacteria</taxon>
        <taxon>Pseudomonadati</taxon>
        <taxon>Pseudomonadota</taxon>
        <taxon>Alphaproteobacteria</taxon>
        <taxon>Hyphomicrobiales</taxon>
        <taxon>Methylopilaceae</taxon>
        <taxon>Methylopila</taxon>
    </lineage>
</organism>
<dbReference type="InterPro" id="IPR014543">
    <property type="entry name" value="UCP028291"/>
</dbReference>
<keyword evidence="2" id="KW-1185">Reference proteome</keyword>